<dbReference type="OrthoDB" id="5317164at2"/>
<protein>
    <submittedName>
        <fullName evidence="6">MFS transporter</fullName>
    </submittedName>
</protein>
<sequence>MTMSTSSPRSSAAVSRGAVLLLIVAIVLVALNLRPALTSIGPLLGTVSAALNLDSATASLVTTLPVMCLGLFGPAAPMLARRIGVPAAAVVALVMIAVGVVLRGFFGPAGLFAGSLLGGAGIGIAGVLLPGVVKQAFPDKAGLLTGIYTMALCGGAAIAAGVTAPIAEASGSWAVALGVWAIPALLAAAVWWPAARHLDTRAGHRPNTGTRLLTSPLAWSITLFMGLQSSLAYSVFGWLPSILQDRGVSVVMSGLVVSVSLLVQTVSALFVPVLAARRRNQQLWVLGIMLCTIAGMLGMMWGPIATMWPWAVVLGIGQGGCFALALVMIVLRSGDAMTAARLSGMAQSVGYTLAALGPLAIGLIHEITGGWSLVAWLLTGIGLVALTNGLIAARDRTL</sequence>
<feature type="transmembrane region" description="Helical" evidence="4">
    <location>
        <begin position="342"/>
        <end position="364"/>
    </location>
</feature>
<dbReference type="SUPFAM" id="SSF103473">
    <property type="entry name" value="MFS general substrate transporter"/>
    <property type="match status" value="1"/>
</dbReference>
<name>A0A162KND7_9PROT</name>
<evidence type="ECO:0000313" key="7">
    <source>
        <dbReference type="Proteomes" id="UP000075787"/>
    </source>
</evidence>
<evidence type="ECO:0000313" key="6">
    <source>
        <dbReference type="EMBL" id="KYO51719.1"/>
    </source>
</evidence>
<evidence type="ECO:0000256" key="2">
    <source>
        <dbReference type="ARBA" id="ARBA00022989"/>
    </source>
</evidence>
<feature type="transmembrane region" description="Helical" evidence="4">
    <location>
        <begin position="216"/>
        <end position="236"/>
    </location>
</feature>
<organism evidence="6 7">
    <name type="scientific">Tistrella mobilis</name>
    <dbReference type="NCBI Taxonomy" id="171437"/>
    <lineage>
        <taxon>Bacteria</taxon>
        <taxon>Pseudomonadati</taxon>
        <taxon>Pseudomonadota</taxon>
        <taxon>Alphaproteobacteria</taxon>
        <taxon>Geminicoccales</taxon>
        <taxon>Geminicoccaceae</taxon>
        <taxon>Tistrella</taxon>
    </lineage>
</organism>
<dbReference type="PANTHER" id="PTHR23523">
    <property type="match status" value="1"/>
</dbReference>
<dbReference type="InterPro" id="IPR052524">
    <property type="entry name" value="MFS_Cyanate_Porter"/>
</dbReference>
<feature type="transmembrane region" description="Helical" evidence="4">
    <location>
        <begin position="173"/>
        <end position="195"/>
    </location>
</feature>
<feature type="transmembrane region" description="Helical" evidence="4">
    <location>
        <begin position="87"/>
        <end position="106"/>
    </location>
</feature>
<dbReference type="Proteomes" id="UP000075787">
    <property type="component" value="Unassembled WGS sequence"/>
</dbReference>
<feature type="transmembrane region" description="Helical" evidence="4">
    <location>
        <begin position="145"/>
        <end position="167"/>
    </location>
</feature>
<dbReference type="RefSeq" id="WP_062765563.1">
    <property type="nucleotide sequence ID" value="NZ_CP121061.1"/>
</dbReference>
<evidence type="ECO:0000256" key="4">
    <source>
        <dbReference type="SAM" id="Phobius"/>
    </source>
</evidence>
<keyword evidence="3 4" id="KW-0472">Membrane</keyword>
<comment type="caution">
    <text evidence="6">The sequence shown here is derived from an EMBL/GenBank/DDBJ whole genome shotgun (WGS) entry which is preliminary data.</text>
</comment>
<dbReference type="PROSITE" id="PS50850">
    <property type="entry name" value="MFS"/>
    <property type="match status" value="1"/>
</dbReference>
<feature type="transmembrane region" description="Helical" evidence="4">
    <location>
        <begin position="248"/>
        <end position="271"/>
    </location>
</feature>
<feature type="transmembrane region" description="Helical" evidence="4">
    <location>
        <begin position="307"/>
        <end position="330"/>
    </location>
</feature>
<dbReference type="AlphaFoldDB" id="A0A162KND7"/>
<evidence type="ECO:0000259" key="5">
    <source>
        <dbReference type="PROSITE" id="PS50850"/>
    </source>
</evidence>
<dbReference type="CDD" id="cd17339">
    <property type="entry name" value="MFS_NIMT_CynX_like"/>
    <property type="match status" value="1"/>
</dbReference>
<feature type="transmembrane region" description="Helical" evidence="4">
    <location>
        <begin position="59"/>
        <end position="80"/>
    </location>
</feature>
<evidence type="ECO:0000256" key="3">
    <source>
        <dbReference type="ARBA" id="ARBA00023136"/>
    </source>
</evidence>
<feature type="transmembrane region" description="Helical" evidence="4">
    <location>
        <begin position="112"/>
        <end position="133"/>
    </location>
</feature>
<dbReference type="InterPro" id="IPR011701">
    <property type="entry name" value="MFS"/>
</dbReference>
<reference evidence="6 7" key="1">
    <citation type="submission" date="2015-12" db="EMBL/GenBank/DDBJ databases">
        <title>Genome sequence of Tistrella mobilis MCCC 1A02139.</title>
        <authorList>
            <person name="Lu L."/>
            <person name="Lai Q."/>
            <person name="Shao Z."/>
            <person name="Qian P."/>
        </authorList>
    </citation>
    <scope>NUCLEOTIDE SEQUENCE [LARGE SCALE GENOMIC DNA]</scope>
    <source>
        <strain evidence="6 7">MCCC 1A02139</strain>
    </source>
</reference>
<feature type="transmembrane region" description="Helical" evidence="4">
    <location>
        <begin position="370"/>
        <end position="393"/>
    </location>
</feature>
<evidence type="ECO:0000256" key="1">
    <source>
        <dbReference type="ARBA" id="ARBA00022692"/>
    </source>
</evidence>
<keyword evidence="2 4" id="KW-1133">Transmembrane helix</keyword>
<dbReference type="InterPro" id="IPR020846">
    <property type="entry name" value="MFS_dom"/>
</dbReference>
<feature type="domain" description="Major facilitator superfamily (MFS) profile" evidence="5">
    <location>
        <begin position="214"/>
        <end position="398"/>
    </location>
</feature>
<proteinExistence type="predicted"/>
<dbReference type="Gene3D" id="1.20.1250.20">
    <property type="entry name" value="MFS general substrate transporter like domains"/>
    <property type="match status" value="2"/>
</dbReference>
<accession>A0A162KND7</accession>
<dbReference type="Pfam" id="PF07690">
    <property type="entry name" value="MFS_1"/>
    <property type="match status" value="1"/>
</dbReference>
<keyword evidence="1 4" id="KW-0812">Transmembrane</keyword>
<dbReference type="PANTHER" id="PTHR23523:SF2">
    <property type="entry name" value="2-NITROIMIDAZOLE TRANSPORTER"/>
    <property type="match status" value="1"/>
</dbReference>
<dbReference type="GO" id="GO:0022857">
    <property type="term" value="F:transmembrane transporter activity"/>
    <property type="evidence" value="ECO:0007669"/>
    <property type="project" value="InterPro"/>
</dbReference>
<gene>
    <name evidence="6" type="ORF">AUP44_07825</name>
</gene>
<dbReference type="EMBL" id="LPZR01000166">
    <property type="protein sequence ID" value="KYO51719.1"/>
    <property type="molecule type" value="Genomic_DNA"/>
</dbReference>
<dbReference type="InterPro" id="IPR036259">
    <property type="entry name" value="MFS_trans_sf"/>
</dbReference>
<feature type="transmembrane region" description="Helical" evidence="4">
    <location>
        <begin position="283"/>
        <end position="301"/>
    </location>
</feature>